<dbReference type="InterPro" id="IPR013740">
    <property type="entry name" value="Redoxin"/>
</dbReference>
<evidence type="ECO:0000259" key="8">
    <source>
        <dbReference type="PROSITE" id="PS51352"/>
    </source>
</evidence>
<dbReference type="OrthoDB" id="1882547at2759"/>
<sequence length="175" mass="18943">MFRNAISRRAFSSTSRRLLQIGEEVPSTVFKHNSPGNAVVLAEQIATGRNIIVGVPGAFSPACSASHVPGYIKLVDQFKAKGIDQIFIVGVNDPFVFKAWSDAIEGSDKVTFLADPKAEFVQESELAVDATEIFGGIRSTRFALVTKDGKVEQQFAEPDHFGISISAADKVLEQL</sequence>
<reference evidence="9" key="2">
    <citation type="submission" date="2021-01" db="EMBL/GenBank/DDBJ databases">
        <authorList>
            <person name="Schikora-Tamarit M.A."/>
        </authorList>
    </citation>
    <scope>NUCLEOTIDE SEQUENCE</scope>
    <source>
        <strain evidence="9">CBS2887</strain>
    </source>
</reference>
<dbReference type="GO" id="GO:0034599">
    <property type="term" value="P:cellular response to oxidative stress"/>
    <property type="evidence" value="ECO:0007669"/>
    <property type="project" value="InterPro"/>
</dbReference>
<dbReference type="GO" id="GO:0008379">
    <property type="term" value="F:thioredoxin peroxidase activity"/>
    <property type="evidence" value="ECO:0007669"/>
    <property type="project" value="InterPro"/>
</dbReference>
<dbReference type="Gene3D" id="3.40.30.10">
    <property type="entry name" value="Glutaredoxin"/>
    <property type="match status" value="1"/>
</dbReference>
<dbReference type="SUPFAM" id="SSF52833">
    <property type="entry name" value="Thioredoxin-like"/>
    <property type="match status" value="1"/>
</dbReference>
<dbReference type="GO" id="GO:0005739">
    <property type="term" value="C:mitochondrion"/>
    <property type="evidence" value="ECO:0007669"/>
    <property type="project" value="TreeGrafter"/>
</dbReference>
<dbReference type="PANTHER" id="PTHR10430">
    <property type="entry name" value="PEROXIREDOXIN"/>
    <property type="match status" value="1"/>
</dbReference>
<comment type="caution">
    <text evidence="9">The sequence shown here is derived from an EMBL/GenBank/DDBJ whole genome shotgun (WGS) entry which is preliminary data.</text>
</comment>
<proteinExistence type="inferred from homology"/>
<comment type="function">
    <text evidence="7">Thiol-specific peroxidase that catalyzes the reduction of hydrogen peroxide and organic hydroperoxides to water and alcohols, respectively. Plays a role in cell protection against oxidative stress by detoxifying peroxides.</text>
</comment>
<evidence type="ECO:0000313" key="10">
    <source>
        <dbReference type="Proteomes" id="UP000774326"/>
    </source>
</evidence>
<dbReference type="PANTHER" id="PTHR10430:SF39">
    <property type="entry name" value="PEROXISOMAL MEMBRANE ASSOCIATED PROTEIN 20"/>
    <property type="match status" value="1"/>
</dbReference>
<dbReference type="Pfam" id="PF08534">
    <property type="entry name" value="Redoxin"/>
    <property type="match status" value="1"/>
</dbReference>
<evidence type="ECO:0000256" key="3">
    <source>
        <dbReference type="ARBA" id="ARBA00022862"/>
    </source>
</evidence>
<keyword evidence="10" id="KW-1185">Reference proteome</keyword>
<accession>A0A9P8Q0N2</accession>
<protein>
    <recommendedName>
        <fullName evidence="8">Thioredoxin domain-containing protein</fullName>
    </recommendedName>
</protein>
<organism evidence="9 10">
    <name type="scientific">Wickerhamomyces pijperi</name>
    <name type="common">Yeast</name>
    <name type="synonym">Pichia pijperi</name>
    <dbReference type="NCBI Taxonomy" id="599730"/>
    <lineage>
        <taxon>Eukaryota</taxon>
        <taxon>Fungi</taxon>
        <taxon>Dikarya</taxon>
        <taxon>Ascomycota</taxon>
        <taxon>Saccharomycotina</taxon>
        <taxon>Saccharomycetes</taxon>
        <taxon>Phaffomycetales</taxon>
        <taxon>Wickerhamomycetaceae</taxon>
        <taxon>Wickerhamomyces</taxon>
    </lineage>
</organism>
<feature type="active site" description="Cysteine sulfenic acid (-SOH) intermediate" evidence="6">
    <location>
        <position position="63"/>
    </location>
</feature>
<evidence type="ECO:0000256" key="2">
    <source>
        <dbReference type="ARBA" id="ARBA00022559"/>
    </source>
</evidence>
<comment type="similarity">
    <text evidence="1 7">Belongs to the peroxiredoxin family. Prx5 subfamily.</text>
</comment>
<dbReference type="EMBL" id="JAEUBG010004611">
    <property type="protein sequence ID" value="KAH3681057.1"/>
    <property type="molecule type" value="Genomic_DNA"/>
</dbReference>
<dbReference type="PROSITE" id="PS51352">
    <property type="entry name" value="THIOREDOXIN_2"/>
    <property type="match status" value="1"/>
</dbReference>
<keyword evidence="2 7" id="KW-0575">Peroxidase</keyword>
<dbReference type="InterPro" id="IPR013766">
    <property type="entry name" value="Thioredoxin_domain"/>
</dbReference>
<dbReference type="InterPro" id="IPR037944">
    <property type="entry name" value="PRX5-like"/>
</dbReference>
<evidence type="ECO:0000256" key="5">
    <source>
        <dbReference type="ARBA" id="ARBA00023284"/>
    </source>
</evidence>
<dbReference type="InterPro" id="IPR036249">
    <property type="entry name" value="Thioredoxin-like_sf"/>
</dbReference>
<evidence type="ECO:0000256" key="4">
    <source>
        <dbReference type="ARBA" id="ARBA00023002"/>
    </source>
</evidence>
<dbReference type="CDD" id="cd03013">
    <property type="entry name" value="PRX5_like"/>
    <property type="match status" value="1"/>
</dbReference>
<dbReference type="GO" id="GO:0005777">
    <property type="term" value="C:peroxisome"/>
    <property type="evidence" value="ECO:0007669"/>
    <property type="project" value="TreeGrafter"/>
</dbReference>
<reference evidence="9" key="1">
    <citation type="journal article" date="2021" name="Open Biol.">
        <title>Shared evolutionary footprints suggest mitochondrial oxidative damage underlies multiple complex I losses in fungi.</title>
        <authorList>
            <person name="Schikora-Tamarit M.A."/>
            <person name="Marcet-Houben M."/>
            <person name="Nosek J."/>
            <person name="Gabaldon T."/>
        </authorList>
    </citation>
    <scope>NUCLEOTIDE SEQUENCE</scope>
    <source>
        <strain evidence="9">CBS2887</strain>
    </source>
</reference>
<dbReference type="GO" id="GO:0042744">
    <property type="term" value="P:hydrogen peroxide catabolic process"/>
    <property type="evidence" value="ECO:0007669"/>
    <property type="project" value="TreeGrafter"/>
</dbReference>
<keyword evidence="3 7" id="KW-0049">Antioxidant</keyword>
<keyword evidence="4 7" id="KW-0560">Oxidoreductase</keyword>
<evidence type="ECO:0000256" key="6">
    <source>
        <dbReference type="PIRSR" id="PIRSR637944-1"/>
    </source>
</evidence>
<gene>
    <name evidence="9" type="ORF">WICPIJ_007971</name>
</gene>
<name>A0A9P8Q0N2_WICPI</name>
<evidence type="ECO:0000313" key="9">
    <source>
        <dbReference type="EMBL" id="KAH3681057.1"/>
    </source>
</evidence>
<keyword evidence="5 7" id="KW-0676">Redox-active center</keyword>
<dbReference type="GO" id="GO:0005829">
    <property type="term" value="C:cytosol"/>
    <property type="evidence" value="ECO:0007669"/>
    <property type="project" value="TreeGrafter"/>
</dbReference>
<feature type="domain" description="Thioredoxin" evidence="8">
    <location>
        <begin position="19"/>
        <end position="175"/>
    </location>
</feature>
<dbReference type="Proteomes" id="UP000774326">
    <property type="component" value="Unassembled WGS sequence"/>
</dbReference>
<evidence type="ECO:0000256" key="1">
    <source>
        <dbReference type="ARBA" id="ARBA00010505"/>
    </source>
</evidence>
<evidence type="ECO:0000256" key="7">
    <source>
        <dbReference type="RuleBase" id="RU366011"/>
    </source>
</evidence>
<dbReference type="AlphaFoldDB" id="A0A9P8Q0N2"/>
<dbReference type="GO" id="GO:0045454">
    <property type="term" value="P:cell redox homeostasis"/>
    <property type="evidence" value="ECO:0007669"/>
    <property type="project" value="TreeGrafter"/>
</dbReference>